<reference evidence="2" key="2">
    <citation type="submission" date="2020-09" db="EMBL/GenBank/DDBJ databases">
        <authorList>
            <person name="Sun Q."/>
            <person name="Ohkuma M."/>
        </authorList>
    </citation>
    <scope>NUCLEOTIDE SEQUENCE</scope>
    <source>
        <strain evidence="2">JCM 4059</strain>
    </source>
</reference>
<keyword evidence="3" id="KW-1185">Reference proteome</keyword>
<dbReference type="Proteomes" id="UP000638313">
    <property type="component" value="Unassembled WGS sequence"/>
</dbReference>
<sequence length="140" mass="15265">MAPGKKGSRRIVVDEVTYRWRLRRRPTYDQALCWSPCTYAVEHAGRPGTTLVVTTDRPHGSNWVGRPGVPVLPSDVADHIRTALTRGWTPDRPGSPFQLDLSQGFVASPGAVPAGRSRETEPVGAGAVQEPRATVARRDN</sequence>
<proteinExistence type="predicted"/>
<evidence type="ECO:0000256" key="1">
    <source>
        <dbReference type="SAM" id="MobiDB-lite"/>
    </source>
</evidence>
<feature type="region of interest" description="Disordered" evidence="1">
    <location>
        <begin position="108"/>
        <end position="140"/>
    </location>
</feature>
<comment type="caution">
    <text evidence="2">The sequence shown here is derived from an EMBL/GenBank/DDBJ whole genome shotgun (WGS) entry which is preliminary data.</text>
</comment>
<protein>
    <submittedName>
        <fullName evidence="2">Uncharacterized protein</fullName>
    </submittedName>
</protein>
<gene>
    <name evidence="2" type="ORF">GCM10010218_30730</name>
</gene>
<evidence type="ECO:0000313" key="3">
    <source>
        <dbReference type="Proteomes" id="UP000638313"/>
    </source>
</evidence>
<dbReference type="EMBL" id="BNBD01000005">
    <property type="protein sequence ID" value="GHF47263.1"/>
    <property type="molecule type" value="Genomic_DNA"/>
</dbReference>
<dbReference type="AlphaFoldDB" id="A0A919B4G8"/>
<reference evidence="2" key="1">
    <citation type="journal article" date="2014" name="Int. J. Syst. Evol. Microbiol.">
        <title>Complete genome sequence of Corynebacterium casei LMG S-19264T (=DSM 44701T), isolated from a smear-ripened cheese.</title>
        <authorList>
            <consortium name="US DOE Joint Genome Institute (JGI-PGF)"/>
            <person name="Walter F."/>
            <person name="Albersmeier A."/>
            <person name="Kalinowski J."/>
            <person name="Ruckert C."/>
        </authorList>
    </citation>
    <scope>NUCLEOTIDE SEQUENCE</scope>
    <source>
        <strain evidence="2">JCM 4059</strain>
    </source>
</reference>
<organism evidence="2 3">
    <name type="scientific">Streptomyces mashuensis</name>
    <dbReference type="NCBI Taxonomy" id="33904"/>
    <lineage>
        <taxon>Bacteria</taxon>
        <taxon>Bacillati</taxon>
        <taxon>Actinomycetota</taxon>
        <taxon>Actinomycetes</taxon>
        <taxon>Kitasatosporales</taxon>
        <taxon>Streptomycetaceae</taxon>
        <taxon>Streptomyces</taxon>
    </lineage>
</organism>
<name>A0A919B4G8_9ACTN</name>
<evidence type="ECO:0000313" key="2">
    <source>
        <dbReference type="EMBL" id="GHF47263.1"/>
    </source>
</evidence>
<accession>A0A919B4G8</accession>